<feature type="compositionally biased region" description="Low complexity" evidence="3">
    <location>
        <begin position="419"/>
        <end position="432"/>
    </location>
</feature>
<feature type="compositionally biased region" description="Low complexity" evidence="3">
    <location>
        <begin position="777"/>
        <end position="806"/>
    </location>
</feature>
<feature type="compositionally biased region" description="Low complexity" evidence="3">
    <location>
        <begin position="1055"/>
        <end position="1084"/>
    </location>
</feature>
<dbReference type="Proteomes" id="UP000271974">
    <property type="component" value="Unassembled WGS sequence"/>
</dbReference>
<evidence type="ECO:0000259" key="4">
    <source>
        <dbReference type="PROSITE" id="PS50105"/>
    </source>
</evidence>
<dbReference type="InterPro" id="IPR035498">
    <property type="entry name" value="Caskin1/2_SAM_2"/>
</dbReference>
<feature type="compositionally biased region" description="Low complexity" evidence="3">
    <location>
        <begin position="179"/>
        <end position="195"/>
    </location>
</feature>
<dbReference type="CDD" id="cd09498">
    <property type="entry name" value="SAM_caskin1_2_repeat2"/>
    <property type="match status" value="1"/>
</dbReference>
<keyword evidence="1" id="KW-0677">Repeat</keyword>
<organism evidence="5 6">
    <name type="scientific">Elysia chlorotica</name>
    <name type="common">Eastern emerald elysia</name>
    <name type="synonym">Sea slug</name>
    <dbReference type="NCBI Taxonomy" id="188477"/>
    <lineage>
        <taxon>Eukaryota</taxon>
        <taxon>Metazoa</taxon>
        <taxon>Spiralia</taxon>
        <taxon>Lophotrochozoa</taxon>
        <taxon>Mollusca</taxon>
        <taxon>Gastropoda</taxon>
        <taxon>Heterobranchia</taxon>
        <taxon>Euthyneura</taxon>
        <taxon>Panpulmonata</taxon>
        <taxon>Sacoglossa</taxon>
        <taxon>Placobranchoidea</taxon>
        <taxon>Plakobranchidae</taxon>
        <taxon>Elysia</taxon>
    </lineage>
</organism>
<feature type="compositionally biased region" description="Low complexity" evidence="3">
    <location>
        <begin position="667"/>
        <end position="678"/>
    </location>
</feature>
<feature type="domain" description="SAM" evidence="4">
    <location>
        <begin position="225"/>
        <end position="288"/>
    </location>
</feature>
<evidence type="ECO:0000256" key="1">
    <source>
        <dbReference type="ARBA" id="ARBA00022737"/>
    </source>
</evidence>
<gene>
    <name evidence="5" type="ORF">EGW08_008508</name>
</gene>
<dbReference type="OrthoDB" id="5314041at2759"/>
<feature type="compositionally biased region" description="Basic residues" evidence="3">
    <location>
        <begin position="1154"/>
        <end position="1167"/>
    </location>
</feature>
<evidence type="ECO:0000256" key="3">
    <source>
        <dbReference type="SAM" id="MobiDB-lite"/>
    </source>
</evidence>
<dbReference type="PANTHER" id="PTHR24174">
    <property type="entry name" value="ANKYRIN REPEAT AND STERILE ALPHA MOTIF DOMAIN-CONTAINING PROTEIN 1"/>
    <property type="match status" value="1"/>
</dbReference>
<protein>
    <recommendedName>
        <fullName evidence="4">SAM domain-containing protein</fullName>
    </recommendedName>
</protein>
<feature type="compositionally biased region" description="Gly residues" evidence="3">
    <location>
        <begin position="433"/>
        <end position="442"/>
    </location>
</feature>
<keyword evidence="6" id="KW-1185">Reference proteome</keyword>
<evidence type="ECO:0000313" key="5">
    <source>
        <dbReference type="EMBL" id="RUS83712.1"/>
    </source>
</evidence>
<dbReference type="InterPro" id="IPR001660">
    <property type="entry name" value="SAM"/>
</dbReference>
<dbReference type="AlphaFoldDB" id="A0A3S1A640"/>
<feature type="domain" description="SAM" evidence="4">
    <location>
        <begin position="294"/>
        <end position="358"/>
    </location>
</feature>
<feature type="compositionally biased region" description="Low complexity" evidence="3">
    <location>
        <begin position="518"/>
        <end position="536"/>
    </location>
</feature>
<feature type="region of interest" description="Disordered" evidence="3">
    <location>
        <begin position="1138"/>
        <end position="1175"/>
    </location>
</feature>
<keyword evidence="2" id="KW-0040">ANK repeat</keyword>
<sequence length="1175" mass="124719">KSPFAFGPPHGSTVTSNGPATPNGIFGGAGDNNGCVSASPSAFQYGPAPDWMSHQHPLAGPEGGANNMRGGASPARDSPAHSNRNSAASSDSGRGYSTGGGHVLDSKLPHNYVNMHMSNNNVNNSGGGVHPHHYHHHQLQLQQQKLLVSSTAGGLSQQQHHHHQHQQQQHRLSGQSYESGVSSRQSYHSSGSSSVGSLDLLEEQGGYSSTSTSINVGQLVQAGVADTEVLHAWLHDLEFGEYYPLFLQAGYDMPTISRMTPEDLTAIGITKPAHRKRLKSEIARLNIHDGIPEFRPSDLMEWLHLLGLGAYLDTLCGQGYDSLDYVTDITWEDLEEIGIKKLGHQKKIMLAIDRLKRLKPSNKRVSAMDGRTASLELLEPPPPAPPMSGRWSGGEGMGIPPHVYDISGSMVGGARPKKSPSGDSISTTSSGNSGSGSSGAGSGSHPYHGGEMRVIPLPREDAGGGGPGMAGGIPYRHNSTGSASGIQPDVVAIQVKRGLRSSVSEDKRGQGSPHASGYYQQHQYSQSQQQQQQQQQLMYHSFQGPVRRTSESDVFADAHPPIRSFEAEDRRRPSIPAEFESEKHEAELNTEGNKNFFLAPKTGKGGSGSGPNQSSLRVETGEHIYDTPQISPSQKSPRPAVMPKPSVSFAPNPVIAGPLHVNTNPEVGQPQSKPSPSGVKGGKKVPPPPPIRTDSIRGESTSRDGLPPGSPSRCLSSGPAPGQTVSVSASIHPPHPTNASSSTAPVSAPPKVAAKPTPPPVMQKPQTHQSSVAAKIQQQHQQQQQQQNSITQQQHQHPSPHVQPSVASGQPVHSSGQAKPGQQPAVLIKPKASSGPSGLYGQPGMKSPLPAKAPLGAASASVVSSQSQAGSVGPSAAHSQVLSSCMKSLSEKIAGRTQQQQQQQYSNGQDKDKEDEDQFPDNVSTDSDDFPPPPPPIAMDIITPKIHNYGIPLSRKPGEFGLHPRHDFSHKSQPGMVGSARVLGGPGLTSRVGYGEVLHRPDAATSRTAPLQTSSVHAAYRGQPAGHMTGPQGGPHGIHSMQPPAQSMGLGLLTSSAASPSRGSPASTSVSSSSTSSARAQVQAKDSGSEPAHPTYMENRSDSTSSFESSSQQLRVELLVLQPRLEHSALRQRECGHYKATRRSHHHDGSGQHNYHHHHNNNLHHNHKLWEEARP</sequence>
<feature type="region of interest" description="Disordered" evidence="3">
    <location>
        <begin position="1022"/>
        <end position="1110"/>
    </location>
</feature>
<proteinExistence type="predicted"/>
<feature type="compositionally biased region" description="Low complexity" evidence="3">
    <location>
        <begin position="739"/>
        <end position="755"/>
    </location>
</feature>
<dbReference type="CDD" id="cd09497">
    <property type="entry name" value="SAM_caskin1_2_repeat1"/>
    <property type="match status" value="1"/>
</dbReference>
<feature type="region of interest" description="Disordered" evidence="3">
    <location>
        <begin position="499"/>
        <end position="938"/>
    </location>
</feature>
<dbReference type="SUPFAM" id="SSF47769">
    <property type="entry name" value="SAM/Pointed domain"/>
    <property type="match status" value="2"/>
</dbReference>
<feature type="compositionally biased region" description="Polar residues" evidence="3">
    <location>
        <begin position="80"/>
        <end position="92"/>
    </location>
</feature>
<dbReference type="Pfam" id="PF00536">
    <property type="entry name" value="SAM_1"/>
    <property type="match status" value="2"/>
</dbReference>
<comment type="caution">
    <text evidence="5">The sequence shown here is derived from an EMBL/GenBank/DDBJ whole genome shotgun (WGS) entry which is preliminary data.</text>
</comment>
<evidence type="ECO:0000256" key="2">
    <source>
        <dbReference type="ARBA" id="ARBA00023043"/>
    </source>
</evidence>
<feature type="region of interest" description="Disordered" evidence="3">
    <location>
        <begin position="1"/>
        <end position="195"/>
    </location>
</feature>
<evidence type="ECO:0000313" key="6">
    <source>
        <dbReference type="Proteomes" id="UP000271974"/>
    </source>
</evidence>
<dbReference type="STRING" id="188477.A0A3S1A640"/>
<reference evidence="5 6" key="1">
    <citation type="submission" date="2019-01" db="EMBL/GenBank/DDBJ databases">
        <title>A draft genome assembly of the solar-powered sea slug Elysia chlorotica.</title>
        <authorList>
            <person name="Cai H."/>
            <person name="Li Q."/>
            <person name="Fang X."/>
            <person name="Li J."/>
            <person name="Curtis N.E."/>
            <person name="Altenburger A."/>
            <person name="Shibata T."/>
            <person name="Feng M."/>
            <person name="Maeda T."/>
            <person name="Schwartz J.A."/>
            <person name="Shigenobu S."/>
            <person name="Lundholm N."/>
            <person name="Nishiyama T."/>
            <person name="Yang H."/>
            <person name="Hasebe M."/>
            <person name="Li S."/>
            <person name="Pierce S.K."/>
            <person name="Wang J."/>
        </authorList>
    </citation>
    <scope>NUCLEOTIDE SEQUENCE [LARGE SCALE GENOMIC DNA]</scope>
    <source>
        <strain evidence="5">EC2010</strain>
        <tissue evidence="5">Whole organism of an adult</tissue>
    </source>
</reference>
<dbReference type="PROSITE" id="PS50105">
    <property type="entry name" value="SAM_DOMAIN"/>
    <property type="match status" value="2"/>
</dbReference>
<dbReference type="Gene3D" id="1.10.150.50">
    <property type="entry name" value="Transcription Factor, Ets-1"/>
    <property type="match status" value="2"/>
</dbReference>
<dbReference type="SMART" id="SM00454">
    <property type="entry name" value="SAM"/>
    <property type="match status" value="2"/>
</dbReference>
<feature type="compositionally biased region" description="Low complexity" evidence="3">
    <location>
        <begin position="110"/>
        <end position="124"/>
    </location>
</feature>
<feature type="compositionally biased region" description="Polar residues" evidence="3">
    <location>
        <begin position="807"/>
        <end position="817"/>
    </location>
</feature>
<dbReference type="EMBL" id="RQTK01000233">
    <property type="protein sequence ID" value="RUS83712.1"/>
    <property type="molecule type" value="Genomic_DNA"/>
</dbReference>
<name>A0A3S1A640_ELYCH</name>
<feature type="compositionally biased region" description="Low complexity" evidence="3">
    <location>
        <begin position="853"/>
        <end position="877"/>
    </location>
</feature>
<feature type="compositionally biased region" description="Polar residues" evidence="3">
    <location>
        <begin position="878"/>
        <end position="887"/>
    </location>
</feature>
<dbReference type="FunFam" id="1.10.150.50:FF:000028">
    <property type="entry name" value="caskin-2 isoform X2"/>
    <property type="match status" value="1"/>
</dbReference>
<dbReference type="PANTHER" id="PTHR24174:SF16">
    <property type="entry name" value="CASKIN-2"/>
    <property type="match status" value="1"/>
</dbReference>
<dbReference type="InterPro" id="IPR013761">
    <property type="entry name" value="SAM/pointed_sf"/>
</dbReference>
<accession>A0A3S1A640</accession>
<dbReference type="InterPro" id="IPR033635">
    <property type="entry name" value="ANKS1/Caskin"/>
</dbReference>
<dbReference type="InterPro" id="IPR035497">
    <property type="entry name" value="Caskin1/2_SAM_1"/>
</dbReference>
<feature type="region of interest" description="Disordered" evidence="3">
    <location>
        <begin position="362"/>
        <end position="485"/>
    </location>
</feature>
<feature type="non-terminal residue" evidence="5">
    <location>
        <position position="1"/>
    </location>
</feature>